<dbReference type="AlphaFoldDB" id="A0AAC9IZ93"/>
<evidence type="ECO:0000313" key="1">
    <source>
        <dbReference type="EMBL" id="APC47712.1"/>
    </source>
</evidence>
<dbReference type="EMBL" id="CP017962">
    <property type="protein sequence ID" value="APC47712.1"/>
    <property type="molecule type" value="Genomic_DNA"/>
</dbReference>
<sequence length="193" mass="22701">MVVSVIEPFCDIKYFISDNNIEMFSKASFVFKNWGDYVEHDKYKAYLKQQYSQEIRPLQSVNDVISAFQKKLDIVETELSESEDIFLEMTIPNYINAHKNDPIKSNLNNLNFISYEVVRNEKSDHYYNHMGITSDNERILVIAESQLNAITSNCEELKVDMIIERGIDIFHVNQETPDFFAYLMLFDSRNENH</sequence>
<evidence type="ECO:0000313" key="2">
    <source>
        <dbReference type="Proteomes" id="UP000182945"/>
    </source>
</evidence>
<accession>A0AAC9IZ93</accession>
<dbReference type="KEGG" id="vhl:BME96_05805"/>
<organism evidence="1 2">
    <name type="scientific">Virgibacillus halodenitrificans</name>
    <name type="common">Bacillus halodenitrificans</name>
    <dbReference type="NCBI Taxonomy" id="1482"/>
    <lineage>
        <taxon>Bacteria</taxon>
        <taxon>Bacillati</taxon>
        <taxon>Bacillota</taxon>
        <taxon>Bacilli</taxon>
        <taxon>Bacillales</taxon>
        <taxon>Bacillaceae</taxon>
        <taxon>Virgibacillus</taxon>
    </lineage>
</organism>
<name>A0AAC9IZ93_VIRHA</name>
<dbReference type="Proteomes" id="UP000182945">
    <property type="component" value="Chromosome"/>
</dbReference>
<proteinExistence type="predicted"/>
<gene>
    <name evidence="1" type="ORF">BME96_05805</name>
</gene>
<reference evidence="1 2" key="1">
    <citation type="submission" date="2016-11" db="EMBL/GenBank/DDBJ databases">
        <title>Complete genome sequencing of Virgibacillus halodenitrificans PDB-F2.</title>
        <authorList>
            <person name="Sun Z."/>
            <person name="Zhou Y."/>
            <person name="Li H."/>
        </authorList>
    </citation>
    <scope>NUCLEOTIDE SEQUENCE [LARGE SCALE GENOMIC DNA]</scope>
    <source>
        <strain evidence="1 2">PDB-F2</strain>
    </source>
</reference>
<protein>
    <submittedName>
        <fullName evidence="1">Uncharacterized protein</fullName>
    </submittedName>
</protein>